<keyword evidence="3" id="KW-1185">Reference proteome</keyword>
<feature type="region of interest" description="Disordered" evidence="1">
    <location>
        <begin position="293"/>
        <end position="322"/>
    </location>
</feature>
<gene>
    <name evidence="2" type="ORF">EVOR1521_LOCUS6947</name>
</gene>
<sequence length="400" mass="43399">MQPVLTPHGAMLATEPFRRSWSTSSLKPGAAAAHLALCRWGSPDAQHRNPESLGYDRVRFRGRPPEEKELAAGQPSGGPAKRDYLSKFSKREGRARIDLHAPPEYSLSRASWQTMKYDVNWHTYNECPRLAECKAAWLEVLTSLVNDCLLPLFLLHCKRGQFSFSHRGLEAASLDAAGGRPLPGAAAVAVAGLLAESCPQWLQLAQSGEAALVLLRAEAPSTGHRPAVCAGVVAPGYSLALPESGAGNDSHDPQSKRWRAAQQGFYADARSLERDLSSIKACILERLRSIATDKSQQGEEPAPFAAGSASESAAPTKAKEESDVDESVLGFVDALQRDPDYHHQVCHVKRFPQRPAQLASFETLVDNNGAALLSNAAQAALRHMNIDEPFQHQHTALRLG</sequence>
<organism evidence="2 3">
    <name type="scientific">Effrenium voratum</name>
    <dbReference type="NCBI Taxonomy" id="2562239"/>
    <lineage>
        <taxon>Eukaryota</taxon>
        <taxon>Sar</taxon>
        <taxon>Alveolata</taxon>
        <taxon>Dinophyceae</taxon>
        <taxon>Suessiales</taxon>
        <taxon>Symbiodiniaceae</taxon>
        <taxon>Effrenium</taxon>
    </lineage>
</organism>
<dbReference type="AlphaFoldDB" id="A0AA36I107"/>
<proteinExistence type="predicted"/>
<evidence type="ECO:0000256" key="1">
    <source>
        <dbReference type="SAM" id="MobiDB-lite"/>
    </source>
</evidence>
<evidence type="ECO:0000313" key="2">
    <source>
        <dbReference type="EMBL" id="CAJ1378385.1"/>
    </source>
</evidence>
<name>A0AA36I107_9DINO</name>
<accession>A0AA36I107</accession>
<dbReference type="EMBL" id="CAUJNA010000538">
    <property type="protein sequence ID" value="CAJ1378385.1"/>
    <property type="molecule type" value="Genomic_DNA"/>
</dbReference>
<evidence type="ECO:0000313" key="3">
    <source>
        <dbReference type="Proteomes" id="UP001178507"/>
    </source>
</evidence>
<reference evidence="2" key="1">
    <citation type="submission" date="2023-08" db="EMBL/GenBank/DDBJ databases">
        <authorList>
            <person name="Chen Y."/>
            <person name="Shah S."/>
            <person name="Dougan E. K."/>
            <person name="Thang M."/>
            <person name="Chan C."/>
        </authorList>
    </citation>
    <scope>NUCLEOTIDE SEQUENCE</scope>
</reference>
<comment type="caution">
    <text evidence="2">The sequence shown here is derived from an EMBL/GenBank/DDBJ whole genome shotgun (WGS) entry which is preliminary data.</text>
</comment>
<protein>
    <submittedName>
        <fullName evidence="2">Uncharacterized protein</fullName>
    </submittedName>
</protein>
<dbReference type="Proteomes" id="UP001178507">
    <property type="component" value="Unassembled WGS sequence"/>
</dbReference>